<feature type="domain" description="Peptidase M56" evidence="4">
    <location>
        <begin position="160"/>
        <end position="263"/>
    </location>
</feature>
<feature type="transmembrane region" description="Helical" evidence="2">
    <location>
        <begin position="6"/>
        <end position="22"/>
    </location>
</feature>
<dbReference type="GO" id="GO:0055085">
    <property type="term" value="P:transmembrane transport"/>
    <property type="evidence" value="ECO:0007669"/>
    <property type="project" value="InterPro"/>
</dbReference>
<dbReference type="RefSeq" id="WP_006989548.1">
    <property type="nucleotide sequence ID" value="NZ_JH594606.1"/>
</dbReference>
<evidence type="ECO:0000256" key="1">
    <source>
        <dbReference type="SAM" id="Coils"/>
    </source>
</evidence>
<evidence type="ECO:0000256" key="2">
    <source>
        <dbReference type="SAM" id="Phobius"/>
    </source>
</evidence>
<dbReference type="PANTHER" id="PTHR34978:SF3">
    <property type="entry name" value="SLR0241 PROTEIN"/>
    <property type="match status" value="1"/>
</dbReference>
<evidence type="ECO:0000259" key="3">
    <source>
        <dbReference type="Pfam" id="PF03544"/>
    </source>
</evidence>
<evidence type="ECO:0000259" key="4">
    <source>
        <dbReference type="Pfam" id="PF05569"/>
    </source>
</evidence>
<dbReference type="AlphaFoldDB" id="H2BY35"/>
<keyword evidence="2" id="KW-0472">Membrane</keyword>
<feature type="coiled-coil region" evidence="1">
    <location>
        <begin position="303"/>
        <end position="330"/>
    </location>
</feature>
<dbReference type="eggNOG" id="COG4219">
    <property type="taxonomic scope" value="Bacteria"/>
</dbReference>
<dbReference type="InterPro" id="IPR037682">
    <property type="entry name" value="TonB_C"/>
</dbReference>
<organism evidence="5 6">
    <name type="scientific">Gillisia limnaea (strain DSM 15749 / LMG 21470 / R-8282)</name>
    <dbReference type="NCBI Taxonomy" id="865937"/>
    <lineage>
        <taxon>Bacteria</taxon>
        <taxon>Pseudomonadati</taxon>
        <taxon>Bacteroidota</taxon>
        <taxon>Flavobacteriia</taxon>
        <taxon>Flavobacteriales</taxon>
        <taxon>Flavobacteriaceae</taxon>
        <taxon>Gillisia</taxon>
    </lineage>
</organism>
<dbReference type="Pfam" id="PF03544">
    <property type="entry name" value="TonB_C"/>
    <property type="match status" value="1"/>
</dbReference>
<dbReference type="OrthoDB" id="1522859at2"/>
<keyword evidence="6" id="KW-1185">Reference proteome</keyword>
<dbReference type="Proteomes" id="UP000003844">
    <property type="component" value="Unassembled WGS sequence"/>
</dbReference>
<dbReference type="PANTHER" id="PTHR34978">
    <property type="entry name" value="POSSIBLE SENSOR-TRANSDUCER PROTEIN BLAR"/>
    <property type="match status" value="1"/>
</dbReference>
<proteinExistence type="predicted"/>
<dbReference type="InterPro" id="IPR008756">
    <property type="entry name" value="Peptidase_M56"/>
</dbReference>
<feature type="transmembrane region" description="Helical" evidence="2">
    <location>
        <begin position="274"/>
        <end position="291"/>
    </location>
</feature>
<dbReference type="STRING" id="865937.Gilli_2624"/>
<dbReference type="InterPro" id="IPR052173">
    <property type="entry name" value="Beta-lactam_resp_regulator"/>
</dbReference>
<evidence type="ECO:0000313" key="6">
    <source>
        <dbReference type="Proteomes" id="UP000003844"/>
    </source>
</evidence>
<keyword evidence="2" id="KW-0812">Transmembrane</keyword>
<dbReference type="EMBL" id="JH594606">
    <property type="protein sequence ID" value="EHQ03241.1"/>
    <property type="molecule type" value="Genomic_DNA"/>
</dbReference>
<name>H2BY35_GILLR</name>
<accession>H2BY35</accession>
<gene>
    <name evidence="5" type="ORF">Gilli_2624</name>
</gene>
<feature type="transmembrane region" description="Helical" evidence="2">
    <location>
        <begin position="97"/>
        <end position="117"/>
    </location>
</feature>
<evidence type="ECO:0000313" key="5">
    <source>
        <dbReference type="EMBL" id="EHQ03241.1"/>
    </source>
</evidence>
<keyword evidence="1" id="KW-0175">Coiled coil</keyword>
<reference evidence="6" key="1">
    <citation type="journal article" date="2012" name="Stand. Genomic Sci.">
        <title>Genome sequence of the Antarctic rhodopsins-containing flavobacterium Gillisia limnaea type strain (R-8282(T)).</title>
        <authorList>
            <person name="Riedel T."/>
            <person name="Held B."/>
            <person name="Nolan M."/>
            <person name="Lucas S."/>
            <person name="Lapidus A."/>
            <person name="Tice H."/>
            <person name="Del Rio T.G."/>
            <person name="Cheng J.F."/>
            <person name="Han C."/>
            <person name="Tapia R."/>
            <person name="Goodwin L.A."/>
            <person name="Pitluck S."/>
            <person name="Liolios K."/>
            <person name="Mavromatis K."/>
            <person name="Pagani I."/>
            <person name="Ivanova N."/>
            <person name="Mikhailova N."/>
            <person name="Pati A."/>
            <person name="Chen A."/>
            <person name="Palaniappan K."/>
            <person name="Land M."/>
            <person name="Rohde M."/>
            <person name="Tindall B.J."/>
            <person name="Detter J.C."/>
            <person name="Goker M."/>
            <person name="Bristow J."/>
            <person name="Eisen J.A."/>
            <person name="Markowitz V."/>
            <person name="Hugenholtz P."/>
            <person name="Kyrpides N.C."/>
            <person name="Klenk H.P."/>
            <person name="Woyke T."/>
        </authorList>
    </citation>
    <scope>NUCLEOTIDE SEQUENCE [LARGE SCALE GENOMIC DNA]</scope>
    <source>
        <strain evidence="6">DSM 15749 / LMG 21470 / R-8282</strain>
    </source>
</reference>
<dbReference type="SUPFAM" id="SSF74653">
    <property type="entry name" value="TolA/TonB C-terminal domain"/>
    <property type="match status" value="1"/>
</dbReference>
<dbReference type="HOGENOM" id="CLU_013798_1_1_10"/>
<dbReference type="Pfam" id="PF05569">
    <property type="entry name" value="Peptidase_M56"/>
    <property type="match status" value="1"/>
</dbReference>
<dbReference type="Gene3D" id="3.30.1150.10">
    <property type="match status" value="1"/>
</dbReference>
<sequence length="492" mass="56432">MLVYILQVILFQLLFLLVYEGFLKKETFFTYNRWYLLSTSIFAFLLPLIKIEVFSTLVPAESIAAITNVWLPEVFIGNTPQEIQYLPAVEISRESNFINWWFIAYGVGAIGSLFLLLRKYQNLNRLFSFKPISSEKDLRIIEVPNSTIACTFYKTVFLGDKLSEVEKQQILSHELVHVKQKHSLDLVFFEVLRIIFWFNPLIYIYQNKIATVHEFIADEAVVKNTGKLNYYEQLLNSAFNTQNISFINQFFNHSLIKKRIVMLQKSKSRTIAKFKYLVILPLMLVMLTVVSCTQDDPQPMAGEESLLEQLNKLKITLEESEEISEEEKRKIIEIKLAADEAIQEYIRSKGTDDSGITTIYEQVPGENKNELGPDVPFAVIEEVPVYPGCENLGSNEEKKKCMSEKITEHVNKNFNTGLGKELNLSGKNRVIVQFKIDKNGNITDVRSRAPHPSLEVEAERVINSLPAMEPGKQRGEEVGVMYSLPIVFQVGE</sequence>
<keyword evidence="2" id="KW-1133">Transmembrane helix</keyword>
<feature type="transmembrane region" description="Helical" evidence="2">
    <location>
        <begin position="34"/>
        <end position="51"/>
    </location>
</feature>
<protein>
    <submittedName>
        <fullName evidence="5">Peptidase M56 BlaR1</fullName>
    </submittedName>
</protein>
<dbReference type="CDD" id="cd07341">
    <property type="entry name" value="M56_BlaR1_MecR1_like"/>
    <property type="match status" value="1"/>
</dbReference>
<feature type="domain" description="TonB C-terminal" evidence="3">
    <location>
        <begin position="429"/>
        <end position="489"/>
    </location>
</feature>